<dbReference type="EMBL" id="DSEU01000025">
    <property type="protein sequence ID" value="HEM66663.1"/>
    <property type="molecule type" value="Genomic_DNA"/>
</dbReference>
<dbReference type="InterPro" id="IPR001736">
    <property type="entry name" value="PLipase_D/transphosphatidylase"/>
</dbReference>
<dbReference type="GO" id="GO:0003824">
    <property type="term" value="F:catalytic activity"/>
    <property type="evidence" value="ECO:0007669"/>
    <property type="project" value="InterPro"/>
</dbReference>
<protein>
    <recommendedName>
        <fullName evidence="1">PLD phosphodiesterase domain-containing protein</fullName>
    </recommendedName>
</protein>
<dbReference type="InterPro" id="IPR025202">
    <property type="entry name" value="PLD-like_dom"/>
</dbReference>
<dbReference type="PROSITE" id="PS50035">
    <property type="entry name" value="PLD"/>
    <property type="match status" value="1"/>
</dbReference>
<proteinExistence type="predicted"/>
<reference evidence="2" key="1">
    <citation type="journal article" date="2020" name="mSystems">
        <title>Genome- and Community-Level Interaction Insights into Carbon Utilization and Element Cycling Functions of Hydrothermarchaeota in Hydrothermal Sediment.</title>
        <authorList>
            <person name="Zhou Z."/>
            <person name="Liu Y."/>
            <person name="Xu W."/>
            <person name="Pan J."/>
            <person name="Luo Z.H."/>
            <person name="Li M."/>
        </authorList>
    </citation>
    <scope>NUCLEOTIDE SEQUENCE [LARGE SCALE GENOMIC DNA]</scope>
    <source>
        <strain evidence="2">SpSt-125</strain>
    </source>
</reference>
<name>A0A7J2U335_9CREN</name>
<dbReference type="AlphaFoldDB" id="A0A7J2U335"/>
<feature type="domain" description="PLD phosphodiesterase" evidence="1">
    <location>
        <begin position="144"/>
        <end position="166"/>
    </location>
</feature>
<gene>
    <name evidence="2" type="ORF">ENO26_03695</name>
</gene>
<dbReference type="Gene3D" id="3.30.870.10">
    <property type="entry name" value="Endonuclease Chain A"/>
    <property type="match status" value="1"/>
</dbReference>
<evidence type="ECO:0000259" key="1">
    <source>
        <dbReference type="PROSITE" id="PS50035"/>
    </source>
</evidence>
<dbReference type="SUPFAM" id="SSF56024">
    <property type="entry name" value="Phospholipase D/nuclease"/>
    <property type="match status" value="1"/>
</dbReference>
<evidence type="ECO:0000313" key="2">
    <source>
        <dbReference type="EMBL" id="HEM66663.1"/>
    </source>
</evidence>
<dbReference type="Pfam" id="PF13091">
    <property type="entry name" value="PLDc_2"/>
    <property type="match status" value="1"/>
</dbReference>
<accession>A0A7J2U335</accession>
<organism evidence="2">
    <name type="scientific">Ignisphaera aggregans</name>
    <dbReference type="NCBI Taxonomy" id="334771"/>
    <lineage>
        <taxon>Archaea</taxon>
        <taxon>Thermoproteota</taxon>
        <taxon>Thermoprotei</taxon>
        <taxon>Desulfurococcales</taxon>
        <taxon>Desulfurococcaceae</taxon>
        <taxon>Ignisphaera</taxon>
    </lineage>
</organism>
<comment type="caution">
    <text evidence="2">The sequence shown here is derived from an EMBL/GenBank/DDBJ whole genome shotgun (WGS) entry which is preliminary data.</text>
</comment>
<sequence length="206" mass="24174">MRVVVFNFKELRVKNFLINVVRYFCGGIVFRDIVRKRLERGPILRRLREEFFKAATQIFDPDEFLVAFRKDLENLNSHALVISPFLNRVAVEKFCNLKEVSDALKKGKKIVVVTRPADPREVDDPKEHETCINMLENCGVKVIEKPRFHFKAVIIDDSIIYIGSINPLQIITVKYIPADYMLRFVSEALVDEIIERFIPDYQEWLK</sequence>